<feature type="compositionally biased region" description="Basic and acidic residues" evidence="1">
    <location>
        <begin position="238"/>
        <end position="257"/>
    </location>
</feature>
<protein>
    <submittedName>
        <fullName evidence="3">Uncharacterized protein</fullName>
    </submittedName>
</protein>
<keyword evidence="4" id="KW-1185">Reference proteome</keyword>
<feature type="signal peptide" evidence="2">
    <location>
        <begin position="1"/>
        <end position="23"/>
    </location>
</feature>
<proteinExistence type="predicted"/>
<gene>
    <name evidence="3" type="ORF">LNINA_LOCUS11751</name>
</gene>
<feature type="chain" id="PRO_5044021634" evidence="2">
    <location>
        <begin position="24"/>
        <end position="264"/>
    </location>
</feature>
<reference evidence="3 4" key="1">
    <citation type="submission" date="2023-11" db="EMBL/GenBank/DDBJ databases">
        <authorList>
            <person name="Okamura Y."/>
        </authorList>
    </citation>
    <scope>NUCLEOTIDE SEQUENCE [LARGE SCALE GENOMIC DNA]</scope>
</reference>
<dbReference type="AlphaFoldDB" id="A0AAV1JWD3"/>
<name>A0AAV1JWD3_9NEOP</name>
<evidence type="ECO:0000256" key="2">
    <source>
        <dbReference type="SAM" id="SignalP"/>
    </source>
</evidence>
<dbReference type="EMBL" id="CAVLEF010000156">
    <property type="protein sequence ID" value="CAK1552720.1"/>
    <property type="molecule type" value="Genomic_DNA"/>
</dbReference>
<keyword evidence="2" id="KW-0732">Signal</keyword>
<comment type="caution">
    <text evidence="3">The sequence shown here is derived from an EMBL/GenBank/DDBJ whole genome shotgun (WGS) entry which is preliminary data.</text>
</comment>
<evidence type="ECO:0000313" key="3">
    <source>
        <dbReference type="EMBL" id="CAK1552720.1"/>
    </source>
</evidence>
<organism evidence="3 4">
    <name type="scientific">Leptosia nina</name>
    <dbReference type="NCBI Taxonomy" id="320188"/>
    <lineage>
        <taxon>Eukaryota</taxon>
        <taxon>Metazoa</taxon>
        <taxon>Ecdysozoa</taxon>
        <taxon>Arthropoda</taxon>
        <taxon>Hexapoda</taxon>
        <taxon>Insecta</taxon>
        <taxon>Pterygota</taxon>
        <taxon>Neoptera</taxon>
        <taxon>Endopterygota</taxon>
        <taxon>Lepidoptera</taxon>
        <taxon>Glossata</taxon>
        <taxon>Ditrysia</taxon>
        <taxon>Papilionoidea</taxon>
        <taxon>Pieridae</taxon>
        <taxon>Pierinae</taxon>
        <taxon>Leptosia</taxon>
    </lineage>
</organism>
<sequence>MLTTLECVLFSIMMMVMTGDVGGRETPRLVRSLPSITNSLVNLGKMDIAFYINGKPNDLKVNQENSNLSPTSDYVVEPCPCSGLKYFRDTSRGHPVEILSKLLQNNDPFFQREPTVSTLCCDSHEQVQENSVVLEFGPKQQQMVAGPLKSGHFPIPLLLDTFVSGKPTQPLSPAKQKIIELFVFPKKKEQYSGKIINDNRIDKDGIKIVGDKEVRNDFKTMKFLPLQSRLPHPPSSSVKKDLTIQESKTKQDLHEKSISNSNIV</sequence>
<evidence type="ECO:0000256" key="1">
    <source>
        <dbReference type="SAM" id="MobiDB-lite"/>
    </source>
</evidence>
<accession>A0AAV1JWD3</accession>
<dbReference type="Proteomes" id="UP001497472">
    <property type="component" value="Unassembled WGS sequence"/>
</dbReference>
<feature type="region of interest" description="Disordered" evidence="1">
    <location>
        <begin position="226"/>
        <end position="264"/>
    </location>
</feature>
<evidence type="ECO:0000313" key="4">
    <source>
        <dbReference type="Proteomes" id="UP001497472"/>
    </source>
</evidence>